<evidence type="ECO:0000313" key="2">
    <source>
        <dbReference type="EMBL" id="SDQ99367.1"/>
    </source>
</evidence>
<feature type="transmembrane region" description="Helical" evidence="1">
    <location>
        <begin position="1170"/>
        <end position="1194"/>
    </location>
</feature>
<evidence type="ECO:0000256" key="1">
    <source>
        <dbReference type="SAM" id="Phobius"/>
    </source>
</evidence>
<keyword evidence="1" id="KW-1133">Transmembrane helix</keyword>
<name>A0ABY0TKX5_9PROT</name>
<dbReference type="Proteomes" id="UP000183471">
    <property type="component" value="Unassembled WGS sequence"/>
</dbReference>
<dbReference type="RefSeq" id="WP_074633970.1">
    <property type="nucleotide sequence ID" value="NZ_FNKY01000001.1"/>
</dbReference>
<gene>
    <name evidence="2" type="ORF">SAMN05216402_3162</name>
</gene>
<dbReference type="EMBL" id="FNKY01000001">
    <property type="protein sequence ID" value="SDQ99367.1"/>
    <property type="molecule type" value="Genomic_DNA"/>
</dbReference>
<feature type="transmembrane region" description="Helical" evidence="1">
    <location>
        <begin position="1031"/>
        <end position="1049"/>
    </location>
</feature>
<sequence>MSVLENQLIDAAFRGEWAGPSKLPDLTSLTPPQQAEITIHGGFLRKLLLNLVNSHASMNPPRVYGVKLRGAIIKGEIDLSDCTGMNGAPLPPLLLERCVIHEGSSKKYTIVCNGTKVEEKIVGVINASNARLNRLSLRECRIDGRVDLTDATLYGDLDISDLEAHNSDCYCQISLRRCRVDGSVIAQRARLRIRHGQCTEFGRPDYALNLVSAEVYGSVWLQPGFYADGGVSVRGAHISGNIWAEAAEFVASSEIAFRAESLQCDNAVVLRGSDVVLYDEKAGKECKLKGTLSFKGANIGYLDLRGIRIVGSPKRPKADQKNLKESSTNQEIIKQVAVAPDSAVDLSLARIRDNFDFGNMSSKTGKTIVEAFVEGWIDARGMTVGGDLKLADLEIELPDKWEKWAILASNLRIGGDLILDSINSSIDLTGSHIEHNLNVEKSDMVSPNDSEYGLQAHNITIGNDCDLKAISGTVNLELSRIGGGLKVNANDLAALNAKDTEVRGSVSISGSLKPSKESQSLCFDGGSYHGEFRIADLNFDGGNYHGEFCIADLEFIQSRSDILISMSIEDACIDRDLYVKKVSANRVELMEPSEVRAAKLSFYPGWRLVEALCPLENGSKAAIVAFLQSGQRDIPLSGQSAPIHRMNRDGLLKLESDKVVLDYLRFFCAYVWGGEEGREGPFLIIESENVLGDAQLSSPVSFDQEPLKGGKDKGWTYSTHIGYGGYLFRATLHVAPNGIVTMTDDEQLVEIKGLPSVTYVPHMRIFTPALSPGPKAHVKSGVDVKFGTSIKPDGSVSSFWLPLIFDPDSSFFVPPAKVVGMLHQLGEWKLPEDVTTIAEISLCGLKAAMLRYHSSTNSWGQNIKLRLEGFVYDRFEIIEPLGETPLGEASLSKTLGEAGADRTMEQVPPGWFPVLRARLQDVVSDTQQRANDYFKWLYLQYDQVTLIPQDDPHKDPHKELHNRASKNKNFEPQPYEQLARALRNDGRFEAAKHITLLKLSLERQAMPLGLNRGIFYIMERCFNHGLFPRKSVFVFLGLWIAGTVFFYTANNQPIIINIPLFFEEKLDEKPIVFGPDRPILVLHAPPVSTFVLPDKRTGEVAPMEGPPMAMKKASKLGAVAEYDQMVFERSCGDEVDPLWYALDVLVPLLDLMQEDKCSITMREDGWWWRVIGNIYEILGAIVTPIMLLSVSGLLRRYVED</sequence>
<organism evidence="2 3">
    <name type="scientific">Nitrosospira multiformis</name>
    <dbReference type="NCBI Taxonomy" id="1231"/>
    <lineage>
        <taxon>Bacteria</taxon>
        <taxon>Pseudomonadati</taxon>
        <taxon>Pseudomonadota</taxon>
        <taxon>Betaproteobacteria</taxon>
        <taxon>Nitrosomonadales</taxon>
        <taxon>Nitrosomonadaceae</taxon>
        <taxon>Nitrosospira</taxon>
    </lineage>
</organism>
<protein>
    <submittedName>
        <fullName evidence="2">Uncharacterized protein</fullName>
    </submittedName>
</protein>
<keyword evidence="1" id="KW-0472">Membrane</keyword>
<reference evidence="2 3" key="1">
    <citation type="submission" date="2016-10" db="EMBL/GenBank/DDBJ databases">
        <authorList>
            <person name="Varghese N."/>
            <person name="Submissions S."/>
        </authorList>
    </citation>
    <scope>NUCLEOTIDE SEQUENCE [LARGE SCALE GENOMIC DNA]</scope>
    <source>
        <strain evidence="2 3">Nl1</strain>
    </source>
</reference>
<keyword evidence="1" id="KW-0812">Transmembrane</keyword>
<evidence type="ECO:0000313" key="3">
    <source>
        <dbReference type="Proteomes" id="UP000183471"/>
    </source>
</evidence>
<keyword evidence="3" id="KW-1185">Reference proteome</keyword>
<comment type="caution">
    <text evidence="2">The sequence shown here is derived from an EMBL/GenBank/DDBJ whole genome shotgun (WGS) entry which is preliminary data.</text>
</comment>
<accession>A0ABY0TKX5</accession>
<proteinExistence type="predicted"/>